<feature type="transmembrane region" description="Helical" evidence="1">
    <location>
        <begin position="39"/>
        <end position="58"/>
    </location>
</feature>
<sequence>MKTLKILRLLLTSYLGLMATTLILFLIGIIAYQFMGVEFQPVIIWFKVITLGVVGYYLSNYKKKEFYYYRNLGLSRRFIWVCTFTFDLSLFVALLILIKS</sequence>
<accession>A0A127VB08</accession>
<dbReference type="RefSeq" id="WP_068398630.1">
    <property type="nucleotide sequence ID" value="NZ_CP014504.1"/>
</dbReference>
<keyword evidence="1" id="KW-0472">Membrane</keyword>
<name>A0A127VB08_9SPHI</name>
<keyword evidence="3" id="KW-1185">Reference proteome</keyword>
<proteinExistence type="predicted"/>
<keyword evidence="1" id="KW-1133">Transmembrane helix</keyword>
<feature type="transmembrane region" description="Helical" evidence="1">
    <location>
        <begin position="12"/>
        <end position="33"/>
    </location>
</feature>
<evidence type="ECO:0000313" key="2">
    <source>
        <dbReference type="EMBL" id="AMP98409.1"/>
    </source>
</evidence>
<dbReference type="KEGG" id="pcm:AY601_1492"/>
<keyword evidence="1" id="KW-0812">Transmembrane</keyword>
<feature type="transmembrane region" description="Helical" evidence="1">
    <location>
        <begin position="78"/>
        <end position="98"/>
    </location>
</feature>
<reference evidence="2 3" key="1">
    <citation type="submission" date="2016-03" db="EMBL/GenBank/DDBJ databases">
        <title>Complete genome sequence of Pedobacter cryoconitis PAMC 27485.</title>
        <authorList>
            <person name="Lee J."/>
            <person name="Kim O.-S."/>
        </authorList>
    </citation>
    <scope>NUCLEOTIDE SEQUENCE [LARGE SCALE GENOMIC DNA]</scope>
    <source>
        <strain evidence="2 3">PAMC 27485</strain>
    </source>
</reference>
<dbReference type="OrthoDB" id="1095931at2"/>
<dbReference type="EMBL" id="CP014504">
    <property type="protein sequence ID" value="AMP98409.1"/>
    <property type="molecule type" value="Genomic_DNA"/>
</dbReference>
<dbReference type="AlphaFoldDB" id="A0A127VB08"/>
<protein>
    <submittedName>
        <fullName evidence="2">Uncharacterized protein</fullName>
    </submittedName>
</protein>
<organism evidence="2 3">
    <name type="scientific">Pedobacter cryoconitis</name>
    <dbReference type="NCBI Taxonomy" id="188932"/>
    <lineage>
        <taxon>Bacteria</taxon>
        <taxon>Pseudomonadati</taxon>
        <taxon>Bacteroidota</taxon>
        <taxon>Sphingobacteriia</taxon>
        <taxon>Sphingobacteriales</taxon>
        <taxon>Sphingobacteriaceae</taxon>
        <taxon>Pedobacter</taxon>
    </lineage>
</organism>
<dbReference type="Proteomes" id="UP000071561">
    <property type="component" value="Chromosome"/>
</dbReference>
<gene>
    <name evidence="2" type="ORF">AY601_1492</name>
</gene>
<evidence type="ECO:0000256" key="1">
    <source>
        <dbReference type="SAM" id="Phobius"/>
    </source>
</evidence>
<evidence type="ECO:0000313" key="3">
    <source>
        <dbReference type="Proteomes" id="UP000071561"/>
    </source>
</evidence>